<dbReference type="PROSITE" id="PS50005">
    <property type="entry name" value="TPR"/>
    <property type="match status" value="1"/>
</dbReference>
<feature type="compositionally biased region" description="Gly residues" evidence="4">
    <location>
        <begin position="396"/>
        <end position="416"/>
    </location>
</feature>
<evidence type="ECO:0000259" key="5">
    <source>
        <dbReference type="PROSITE" id="PS50076"/>
    </source>
</evidence>
<reference evidence="6 7" key="1">
    <citation type="journal article" date="2024" name="Nat. Commun.">
        <title>Phylogenomics reveals the evolutionary origins of lichenization in chlorophyte algae.</title>
        <authorList>
            <person name="Puginier C."/>
            <person name="Libourel C."/>
            <person name="Otte J."/>
            <person name="Skaloud P."/>
            <person name="Haon M."/>
            <person name="Grisel S."/>
            <person name="Petersen M."/>
            <person name="Berrin J.G."/>
            <person name="Delaux P.M."/>
            <person name="Dal Grande F."/>
            <person name="Keller J."/>
        </authorList>
    </citation>
    <scope>NUCLEOTIDE SEQUENCE [LARGE SCALE GENOMIC DNA]</scope>
    <source>
        <strain evidence="6 7">SAG 2043</strain>
    </source>
</reference>
<feature type="domain" description="J" evidence="5">
    <location>
        <begin position="322"/>
        <end position="391"/>
    </location>
</feature>
<organism evidence="6 7">
    <name type="scientific">[Myrmecia] bisecta</name>
    <dbReference type="NCBI Taxonomy" id="41462"/>
    <lineage>
        <taxon>Eukaryota</taxon>
        <taxon>Viridiplantae</taxon>
        <taxon>Chlorophyta</taxon>
        <taxon>core chlorophytes</taxon>
        <taxon>Trebouxiophyceae</taxon>
        <taxon>Trebouxiales</taxon>
        <taxon>Trebouxiaceae</taxon>
        <taxon>Myrmecia</taxon>
    </lineage>
</organism>
<dbReference type="PROSITE" id="PS50076">
    <property type="entry name" value="DNAJ_2"/>
    <property type="match status" value="1"/>
</dbReference>
<dbReference type="EMBL" id="JALJOR010000009">
    <property type="protein sequence ID" value="KAK9811786.1"/>
    <property type="molecule type" value="Genomic_DNA"/>
</dbReference>
<keyword evidence="7" id="KW-1185">Reference proteome</keyword>
<evidence type="ECO:0000313" key="6">
    <source>
        <dbReference type="EMBL" id="KAK9811786.1"/>
    </source>
</evidence>
<dbReference type="InterPro" id="IPR013105">
    <property type="entry name" value="TPR_2"/>
</dbReference>
<dbReference type="Proteomes" id="UP001489004">
    <property type="component" value="Unassembled WGS sequence"/>
</dbReference>
<name>A0AAW1PTQ3_9CHLO</name>
<dbReference type="Pfam" id="PF13414">
    <property type="entry name" value="TPR_11"/>
    <property type="match status" value="1"/>
</dbReference>
<dbReference type="Pfam" id="PF07719">
    <property type="entry name" value="TPR_2"/>
    <property type="match status" value="1"/>
</dbReference>
<dbReference type="SUPFAM" id="SSF46565">
    <property type="entry name" value="Chaperone J-domain"/>
    <property type="match status" value="1"/>
</dbReference>
<dbReference type="Pfam" id="PF13432">
    <property type="entry name" value="TPR_16"/>
    <property type="match status" value="1"/>
</dbReference>
<dbReference type="InterPro" id="IPR001623">
    <property type="entry name" value="DnaJ_domain"/>
</dbReference>
<keyword evidence="2 3" id="KW-0802">TPR repeat</keyword>
<feature type="region of interest" description="Disordered" evidence="4">
    <location>
        <begin position="388"/>
        <end position="416"/>
    </location>
</feature>
<accession>A0AAW1PTQ3</accession>
<dbReference type="InterPro" id="IPR019734">
    <property type="entry name" value="TPR_rpt"/>
</dbReference>
<dbReference type="AlphaFoldDB" id="A0AAW1PTQ3"/>
<dbReference type="InterPro" id="IPR036869">
    <property type="entry name" value="J_dom_sf"/>
</dbReference>
<keyword evidence="1" id="KW-0677">Repeat</keyword>
<dbReference type="InterPro" id="IPR018253">
    <property type="entry name" value="DnaJ_domain_CS"/>
</dbReference>
<evidence type="ECO:0000313" key="7">
    <source>
        <dbReference type="Proteomes" id="UP001489004"/>
    </source>
</evidence>
<feature type="repeat" description="TPR" evidence="3">
    <location>
        <begin position="150"/>
        <end position="183"/>
    </location>
</feature>
<dbReference type="Gene3D" id="1.25.40.10">
    <property type="entry name" value="Tetratricopeptide repeat domain"/>
    <property type="match status" value="2"/>
</dbReference>
<dbReference type="Pfam" id="PF00226">
    <property type="entry name" value="DnaJ"/>
    <property type="match status" value="1"/>
</dbReference>
<gene>
    <name evidence="6" type="ORF">WJX72_009936</name>
</gene>
<evidence type="ECO:0000256" key="1">
    <source>
        <dbReference type="ARBA" id="ARBA00022737"/>
    </source>
</evidence>
<dbReference type="PANTHER" id="PTHR45188">
    <property type="entry name" value="DNAJ PROTEIN P58IPK HOMOLOG"/>
    <property type="match status" value="1"/>
</dbReference>
<dbReference type="PANTHER" id="PTHR45188:SF2">
    <property type="entry name" value="DNAJ HOMOLOG SUBFAMILY C MEMBER 7"/>
    <property type="match status" value="1"/>
</dbReference>
<dbReference type="SMART" id="SM00028">
    <property type="entry name" value="TPR"/>
    <property type="match status" value="5"/>
</dbReference>
<evidence type="ECO:0000256" key="3">
    <source>
        <dbReference type="PROSITE-ProRule" id="PRU00339"/>
    </source>
</evidence>
<dbReference type="PROSITE" id="PS00636">
    <property type="entry name" value="DNAJ_1"/>
    <property type="match status" value="1"/>
</dbReference>
<proteinExistence type="predicted"/>
<protein>
    <recommendedName>
        <fullName evidence="5">J domain-containing protein</fullName>
    </recommendedName>
</protein>
<dbReference type="SMART" id="SM00271">
    <property type="entry name" value="DnaJ"/>
    <property type="match status" value="1"/>
</dbReference>
<comment type="caution">
    <text evidence="6">The sequence shown here is derived from an EMBL/GenBank/DDBJ whole genome shotgun (WGS) entry which is preliminary data.</text>
</comment>
<dbReference type="Gene3D" id="1.10.287.110">
    <property type="entry name" value="DnaJ domain"/>
    <property type="match status" value="1"/>
</dbReference>
<sequence>MLLADTGLASAQDTASVLREGDAAMSRGEFVSAIRHYGAAIAADPKAAILHTKRAAAYAGLGEHKQALRDLDAAVDLDSGLVQGYLHRGRLLRDGTSKEVIRTHLAAVFEVAQDCIEAKLVEANLLLADQDYGGVAAVTGHLLKGEPGNIEALYLRGTAYFYLNDQDLAKRHFGEALKYDPDHEQVKAAFRKVKNLYKKKGKAEAAEAAGQWSDAETAYLEALSVDQAATLINTALWLGLCRVRYQLKKPAEAVEACSETIALQADSIEAIVLKVKALIMGEEYDSALREAQAALEAHQNDRQVVEAFRLAERAQKMAARKDYYKILGVARTVGEREVKRAYRDLARKYHPDKAAVEGLTVEQAQAKFMDIAEAYEILSDEEKRGAYDRGEDIQPQGGGHPGHGFQGGGFPGGGGFGFPGGHKQQYTFRFG</sequence>
<evidence type="ECO:0000256" key="4">
    <source>
        <dbReference type="SAM" id="MobiDB-lite"/>
    </source>
</evidence>
<dbReference type="InterPro" id="IPR011990">
    <property type="entry name" value="TPR-like_helical_dom_sf"/>
</dbReference>
<dbReference type="SUPFAM" id="SSF48452">
    <property type="entry name" value="TPR-like"/>
    <property type="match status" value="2"/>
</dbReference>
<evidence type="ECO:0000256" key="2">
    <source>
        <dbReference type="ARBA" id="ARBA00022803"/>
    </source>
</evidence>
<dbReference type="CDD" id="cd06257">
    <property type="entry name" value="DnaJ"/>
    <property type="match status" value="1"/>
</dbReference>
<dbReference type="PRINTS" id="PR00625">
    <property type="entry name" value="JDOMAIN"/>
</dbReference>